<evidence type="ECO:0000313" key="8">
    <source>
        <dbReference type="EMBL" id="KAF4460961.1"/>
    </source>
</evidence>
<dbReference type="SMART" id="SM00155">
    <property type="entry name" value="PLDc"/>
    <property type="match status" value="2"/>
</dbReference>
<dbReference type="EMBL" id="JAADYS010001814">
    <property type="protein sequence ID" value="KAF4460961.1"/>
    <property type="molecule type" value="Genomic_DNA"/>
</dbReference>
<feature type="compositionally biased region" description="Polar residues" evidence="6">
    <location>
        <begin position="756"/>
        <end position="766"/>
    </location>
</feature>
<evidence type="ECO:0000256" key="1">
    <source>
        <dbReference type="ARBA" id="ARBA00012027"/>
    </source>
</evidence>
<dbReference type="OrthoDB" id="14911at2759"/>
<feature type="domain" description="PLD phosphodiesterase" evidence="7">
    <location>
        <begin position="204"/>
        <end position="232"/>
    </location>
</feature>
<dbReference type="Proteomes" id="UP000554235">
    <property type="component" value="Unassembled WGS sequence"/>
</dbReference>
<feature type="compositionally biased region" description="Basic and acidic residues" evidence="6">
    <location>
        <begin position="767"/>
        <end position="802"/>
    </location>
</feature>
<dbReference type="CDD" id="cd09138">
    <property type="entry name" value="PLDc_vPLD1_2_yPLD_like_1"/>
    <property type="match status" value="1"/>
</dbReference>
<comment type="caution">
    <text evidence="8">The sequence shown here is derived from an EMBL/GenBank/DDBJ whole genome shotgun (WGS) entry which is preliminary data.</text>
</comment>
<evidence type="ECO:0000256" key="3">
    <source>
        <dbReference type="ARBA" id="ARBA00022801"/>
    </source>
</evidence>
<feature type="compositionally biased region" description="Basic and acidic residues" evidence="6">
    <location>
        <begin position="706"/>
        <end position="755"/>
    </location>
</feature>
<keyword evidence="4" id="KW-0442">Lipid degradation</keyword>
<keyword evidence="2" id="KW-0677">Repeat</keyword>
<dbReference type="SUPFAM" id="SSF56024">
    <property type="entry name" value="Phospholipase D/nuclease"/>
    <property type="match status" value="2"/>
</dbReference>
<evidence type="ECO:0000256" key="5">
    <source>
        <dbReference type="ARBA" id="ARBA00023098"/>
    </source>
</evidence>
<gene>
    <name evidence="8" type="ORF">FALBO_12247</name>
</gene>
<dbReference type="PANTHER" id="PTHR18896">
    <property type="entry name" value="PHOSPHOLIPASE D"/>
    <property type="match status" value="1"/>
</dbReference>
<dbReference type="GO" id="GO:0004630">
    <property type="term" value="F:phospholipase D activity"/>
    <property type="evidence" value="ECO:0007669"/>
    <property type="project" value="UniProtKB-EC"/>
</dbReference>
<keyword evidence="5" id="KW-0443">Lipid metabolism</keyword>
<feature type="region of interest" description="Disordered" evidence="6">
    <location>
        <begin position="540"/>
        <end position="809"/>
    </location>
</feature>
<dbReference type="Gene3D" id="3.30.870.10">
    <property type="entry name" value="Endonuclease Chain A"/>
    <property type="match status" value="3"/>
</dbReference>
<accession>A0A8H4L2S0</accession>
<proteinExistence type="predicted"/>
<keyword evidence="9" id="KW-1185">Reference proteome</keyword>
<dbReference type="InterPro" id="IPR025202">
    <property type="entry name" value="PLD-like_dom"/>
</dbReference>
<dbReference type="InterPro" id="IPR001736">
    <property type="entry name" value="PLipase_D/transphosphatidylase"/>
</dbReference>
<evidence type="ECO:0000256" key="4">
    <source>
        <dbReference type="ARBA" id="ARBA00022963"/>
    </source>
</evidence>
<name>A0A8H4L2S0_9HYPO</name>
<evidence type="ECO:0000313" key="9">
    <source>
        <dbReference type="Proteomes" id="UP000554235"/>
    </source>
</evidence>
<dbReference type="AlphaFoldDB" id="A0A8H4L2S0"/>
<feature type="compositionally biased region" description="Basic and acidic residues" evidence="6">
    <location>
        <begin position="24"/>
        <end position="37"/>
    </location>
</feature>
<dbReference type="Pfam" id="PF13091">
    <property type="entry name" value="PLDc_2"/>
    <property type="match status" value="1"/>
</dbReference>
<keyword evidence="3" id="KW-0378">Hydrolase</keyword>
<dbReference type="PROSITE" id="PS50035">
    <property type="entry name" value="PLD"/>
    <property type="match status" value="2"/>
</dbReference>
<feature type="domain" description="PLD phosphodiesterase" evidence="7">
    <location>
        <begin position="859"/>
        <end position="886"/>
    </location>
</feature>
<dbReference type="InterPro" id="IPR015679">
    <property type="entry name" value="PLipase_D_fam"/>
</dbReference>
<reference evidence="8 9" key="1">
    <citation type="submission" date="2020-01" db="EMBL/GenBank/DDBJ databases">
        <title>Identification and distribution of gene clusters putatively required for synthesis of sphingolipid metabolism inhibitors in phylogenetically diverse species of the filamentous fungus Fusarium.</title>
        <authorList>
            <person name="Kim H.-S."/>
            <person name="Busman M."/>
            <person name="Brown D.W."/>
            <person name="Divon H."/>
            <person name="Uhlig S."/>
            <person name="Proctor R.H."/>
        </authorList>
    </citation>
    <scope>NUCLEOTIDE SEQUENCE [LARGE SCALE GENOMIC DNA]</scope>
    <source>
        <strain evidence="8 9">NRRL 20459</strain>
    </source>
</reference>
<dbReference type="GO" id="GO:0009395">
    <property type="term" value="P:phospholipid catabolic process"/>
    <property type="evidence" value="ECO:0007669"/>
    <property type="project" value="TreeGrafter"/>
</dbReference>
<evidence type="ECO:0000256" key="6">
    <source>
        <dbReference type="SAM" id="MobiDB-lite"/>
    </source>
</evidence>
<organism evidence="8 9">
    <name type="scientific">Fusarium albosuccineum</name>
    <dbReference type="NCBI Taxonomy" id="1237068"/>
    <lineage>
        <taxon>Eukaryota</taxon>
        <taxon>Fungi</taxon>
        <taxon>Dikarya</taxon>
        <taxon>Ascomycota</taxon>
        <taxon>Pezizomycotina</taxon>
        <taxon>Sordariomycetes</taxon>
        <taxon>Hypocreomycetidae</taxon>
        <taxon>Hypocreales</taxon>
        <taxon>Nectriaceae</taxon>
        <taxon>Fusarium</taxon>
        <taxon>Fusarium decemcellulare species complex</taxon>
    </lineage>
</organism>
<dbReference type="CDD" id="cd09141">
    <property type="entry name" value="PLDc_vPLD1_2_yPLD_like_2"/>
    <property type="match status" value="1"/>
</dbReference>
<evidence type="ECO:0000259" key="7">
    <source>
        <dbReference type="PROSITE" id="PS50035"/>
    </source>
</evidence>
<feature type="compositionally biased region" description="Basic and acidic residues" evidence="6">
    <location>
        <begin position="595"/>
        <end position="671"/>
    </location>
</feature>
<dbReference type="FunFam" id="3.30.870.10:FF:000032">
    <property type="entry name" value="Phospholipase"/>
    <property type="match status" value="1"/>
</dbReference>
<dbReference type="EC" id="3.1.4.4" evidence="1"/>
<feature type="region of interest" description="Disordered" evidence="6">
    <location>
        <begin position="324"/>
        <end position="345"/>
    </location>
</feature>
<feature type="compositionally biased region" description="Basic and acidic residues" evidence="6">
    <location>
        <begin position="568"/>
        <end position="581"/>
    </location>
</feature>
<feature type="compositionally biased region" description="Gly residues" evidence="6">
    <location>
        <begin position="685"/>
        <end position="695"/>
    </location>
</feature>
<evidence type="ECO:0000256" key="2">
    <source>
        <dbReference type="ARBA" id="ARBA00022737"/>
    </source>
</evidence>
<dbReference type="PANTHER" id="PTHR18896:SF186">
    <property type="entry name" value="PHOSPHOLIPASE D"/>
    <property type="match status" value="1"/>
</dbReference>
<feature type="region of interest" description="Disordered" evidence="6">
    <location>
        <begin position="18"/>
        <end position="37"/>
    </location>
</feature>
<protein>
    <recommendedName>
        <fullName evidence="1">phospholipase D</fullName>
        <ecNumber evidence="1">3.1.4.4</ecNumber>
    </recommendedName>
</protein>
<sequence>MDFFKKVGEHVEGLSQQVESALGGKEDRHSHSHAEGSHDLQAQQANNRFHSFAPESRGNAKWYVDGASYFWAVSQAIEQARESIFILDWWLSPELYLRRPPAKNEQYRLDRMLKAAAERGVKVYIIVYKEVEAALTLNSSHTRTALEALHENIRVFRHPDHLPTGYDLHTDLGKSFKALTNLDLAKASGDALKAVYGTADGIVLYWAHHEKLLVIDNGKLAFMGGLDMCFGRWDTSSHPIADAHPGNLDAIIFPGQDYNNARVYDFADVQDWNQNKLDRTKSSRMGWSDVALSMNGPITSHLVDHFVDRWNFIFKEKYAQKNPGKYHRLETPPQDFSGHRGRHSEDNDDYLGGLTGQFSRGMNKLMSLGEDDEPRHRGHRSRDGDMPHIQLTRSCSEWSSGHPVEHSIANAYTDAIQNAKHFIYIENQFFITATDDKQRPVKNKIGAAIVERIVRAYQEGETFHVWVLMPAVPAFAGDLQAEDALGTRAIMEFQYNSISRGGYSIIEKLRQAGIRDPGRYIGFYNLRNFDRINTSQTMADVESRAGVSYEDARREKEQALGGYPDSSYGRRTERDEGRRDPYNSGQSGGYQGERYGGRSEQDDYRGGHSESKYDSRRQEDEHRGGYSDSRHGTRAEVNDYRRGYQDERYGGRSERDAYSHPHADPRFDGRSQHQNYQEGYSQPAYGGGSQGGEYHGGYSEPNYGGRSDHGEYSGGHPQERYGERPQHDEYRHPYADPRFQGRPESDSRYDDRPQRQESQGGYSSSSRYDDRPEPGRYHGGHGDSRYDDRPPRQEHQGGHSDSSHSGGMGRYERYQQEARKVGDNTLDTVSSCYMDQGPRVVDLRWEGNPEDEINAFVTEELYIHSKLLIADDRLVICGSANLNDRSQLGSHDSEIAVVIEDPTPVESYMDGRPYTASRFAASLRRYIFRKHLGLIPDQRWDQPNENWTPVDRDPNHYDWGSPADLLVRDPLDSDFQRLWTKTARINTETFSRAFHPVPNDHVRTWKDYDEFFARHFIVPGKKDQNVEEEAKKGKVEYGHIVREEFSGGVQEAKEWLSRVRGTLVEMPLDFLVDVDDIAKEGLTLNNLTNELYT</sequence>